<dbReference type="SMART" id="SM00382">
    <property type="entry name" value="AAA"/>
    <property type="match status" value="1"/>
</dbReference>
<dbReference type="Gene3D" id="3.40.50.300">
    <property type="entry name" value="P-loop containing nucleotide triphosphate hydrolases"/>
    <property type="match status" value="2"/>
</dbReference>
<dbReference type="Pfam" id="PF13087">
    <property type="entry name" value="AAA_12"/>
    <property type="match status" value="1"/>
</dbReference>
<dbReference type="PANTHER" id="PTHR43788:SF8">
    <property type="entry name" value="DNA-BINDING PROTEIN SMUBP-2"/>
    <property type="match status" value="1"/>
</dbReference>
<dbReference type="InterPro" id="IPR050534">
    <property type="entry name" value="Coronavir_polyprotein_1ab"/>
</dbReference>
<dbReference type="EMBL" id="ML121532">
    <property type="protein sequence ID" value="RPB27060.1"/>
    <property type="molecule type" value="Genomic_DNA"/>
</dbReference>
<dbReference type="Proteomes" id="UP000267821">
    <property type="component" value="Unassembled WGS sequence"/>
</dbReference>
<dbReference type="EC" id="3.6.4.12" evidence="4"/>
<evidence type="ECO:0000256" key="6">
    <source>
        <dbReference type="ARBA" id="ARBA00022741"/>
    </source>
</evidence>
<dbReference type="PANTHER" id="PTHR43788">
    <property type="entry name" value="DNA2/NAM7 HELICASE FAMILY MEMBER"/>
    <property type="match status" value="1"/>
</dbReference>
<protein>
    <recommendedName>
        <fullName evidence="4">DNA helicase</fullName>
        <ecNumber evidence="4">3.6.4.12</ecNumber>
    </recommendedName>
</protein>
<evidence type="ECO:0000256" key="4">
    <source>
        <dbReference type="ARBA" id="ARBA00012551"/>
    </source>
</evidence>
<feature type="domain" description="AAA+ ATPase" evidence="11">
    <location>
        <begin position="245"/>
        <end position="559"/>
    </location>
</feature>
<proteinExistence type="inferred from homology"/>
<evidence type="ECO:0000256" key="8">
    <source>
        <dbReference type="ARBA" id="ARBA00022806"/>
    </source>
</evidence>
<keyword evidence="5" id="KW-0963">Cytoplasm</keyword>
<dbReference type="InterPro" id="IPR041677">
    <property type="entry name" value="DNA2/NAM7_AAA_11"/>
</dbReference>
<gene>
    <name evidence="12" type="ORF">L211DRAFT_855976</name>
</gene>
<dbReference type="InterPro" id="IPR003593">
    <property type="entry name" value="AAA+_ATPase"/>
</dbReference>
<keyword evidence="6" id="KW-0547">Nucleotide-binding</keyword>
<dbReference type="GO" id="GO:0005524">
    <property type="term" value="F:ATP binding"/>
    <property type="evidence" value="ECO:0007669"/>
    <property type="project" value="UniProtKB-KW"/>
</dbReference>
<evidence type="ECO:0000256" key="2">
    <source>
        <dbReference type="ARBA" id="ARBA00004496"/>
    </source>
</evidence>
<evidence type="ECO:0000259" key="11">
    <source>
        <dbReference type="SMART" id="SM00382"/>
    </source>
</evidence>
<dbReference type="GO" id="GO:0005634">
    <property type="term" value="C:nucleus"/>
    <property type="evidence" value="ECO:0007669"/>
    <property type="project" value="UniProtKB-SubCell"/>
</dbReference>
<dbReference type="GO" id="GO:0005737">
    <property type="term" value="C:cytoplasm"/>
    <property type="evidence" value="ECO:0007669"/>
    <property type="project" value="UniProtKB-SubCell"/>
</dbReference>
<evidence type="ECO:0000256" key="9">
    <source>
        <dbReference type="ARBA" id="ARBA00022840"/>
    </source>
</evidence>
<dbReference type="STRING" id="1051890.A0A3N4LW92"/>
<dbReference type="FunCoup" id="A0A3N4LW92">
    <property type="interactions" value="555"/>
</dbReference>
<evidence type="ECO:0000256" key="5">
    <source>
        <dbReference type="ARBA" id="ARBA00022490"/>
    </source>
</evidence>
<dbReference type="InterPro" id="IPR048761">
    <property type="entry name" value="SMUBP-2_HCS1_1B"/>
</dbReference>
<dbReference type="Pfam" id="PF21138">
    <property type="entry name" value="SMUBP-2_HCS1_1B"/>
    <property type="match status" value="1"/>
</dbReference>
<sequence>MALDPLLFTQTQLSLLATERTSDLLQSTSLITSIPPAVLAKQHGLAILNLSIISQRTGLGGKIILGLEKDAATGGPGRAEKRGGGRWQEHTLRTGDVVRVEEMPTSGSAKKREKVEFGRKGVQGVVVRVDGGRVVVAVENRRSKPGGCEEDDDEGGVDGLLQVASGRLWVFKVANDATFIRMEKAMVTLQNLHEKSSLSHLHRVLLGIDSPLTVSPSDENKVVESFFNENLNASQKSAVRFALARPDIALIHGPPGTGKTQTLIEVLQQLVRVQGKRVLVCGPSNISVDNILLRLPPDIPAVRVGHPARLLPEVVARSLDVLVRTSEAAEIVDDVRKELDEKLKVMAATGKKRIRGSERKEGWREVRNLRGEYRRREEGAVRGLVRGSKVVVATLHGASGGGERWLRGERFDVVVIDEGSQALEAQCWGAILHGSEMGSTAGKLIIAGDHLQLPPTVKSENEKPKDDEKSAVKIPPSLAKTTPLPKPATELKKLNIPTTLSLPMFTRLLNTHGDGIRRLLTTQYRMHETIMTFPSKAFYGGKLIAHDSVRGHLLQDLPGVEDTEDTHYPIIFLDTQGGDFPESETGADAKSPGIATESKFNPGEILICVAHVRKLLLAGVKGSSIAVITPYSAQLSLLVDAFSLAAGSSTGREAEEWGKVELSSIDGFQGREKDVIVISLVRSNETGEIGFLREGRRMNVAVTRPRRCLVVIGNGETLRGRGDELEEGGFVWRWIGWLEEAEVGVDVRYPSFEEAVSEAAEVGVR</sequence>
<dbReference type="SUPFAM" id="SSF52540">
    <property type="entry name" value="P-loop containing nucleoside triphosphate hydrolases"/>
    <property type="match status" value="1"/>
</dbReference>
<comment type="subcellular location">
    <subcellularLocation>
        <location evidence="2">Cytoplasm</location>
    </subcellularLocation>
    <subcellularLocation>
        <location evidence="1">Nucleus</location>
    </subcellularLocation>
</comment>
<keyword evidence="13" id="KW-1185">Reference proteome</keyword>
<reference evidence="12 13" key="1">
    <citation type="journal article" date="2018" name="Nat. Ecol. Evol.">
        <title>Pezizomycetes genomes reveal the molecular basis of ectomycorrhizal truffle lifestyle.</title>
        <authorList>
            <person name="Murat C."/>
            <person name="Payen T."/>
            <person name="Noel B."/>
            <person name="Kuo A."/>
            <person name="Morin E."/>
            <person name="Chen J."/>
            <person name="Kohler A."/>
            <person name="Krizsan K."/>
            <person name="Balestrini R."/>
            <person name="Da Silva C."/>
            <person name="Montanini B."/>
            <person name="Hainaut M."/>
            <person name="Levati E."/>
            <person name="Barry K.W."/>
            <person name="Belfiori B."/>
            <person name="Cichocki N."/>
            <person name="Clum A."/>
            <person name="Dockter R.B."/>
            <person name="Fauchery L."/>
            <person name="Guy J."/>
            <person name="Iotti M."/>
            <person name="Le Tacon F."/>
            <person name="Lindquist E.A."/>
            <person name="Lipzen A."/>
            <person name="Malagnac F."/>
            <person name="Mello A."/>
            <person name="Molinier V."/>
            <person name="Miyauchi S."/>
            <person name="Poulain J."/>
            <person name="Riccioni C."/>
            <person name="Rubini A."/>
            <person name="Sitrit Y."/>
            <person name="Splivallo R."/>
            <person name="Traeger S."/>
            <person name="Wang M."/>
            <person name="Zifcakova L."/>
            <person name="Wipf D."/>
            <person name="Zambonelli A."/>
            <person name="Paolocci F."/>
            <person name="Nowrousian M."/>
            <person name="Ottonello S."/>
            <person name="Baldrian P."/>
            <person name="Spatafora J.W."/>
            <person name="Henrissat B."/>
            <person name="Nagy L.G."/>
            <person name="Aury J.M."/>
            <person name="Wincker P."/>
            <person name="Grigoriev I.V."/>
            <person name="Bonfante P."/>
            <person name="Martin F.M."/>
        </authorList>
    </citation>
    <scope>NUCLEOTIDE SEQUENCE [LARGE SCALE GENOMIC DNA]</scope>
    <source>
        <strain evidence="12 13">ATCC MYA-4762</strain>
    </source>
</reference>
<dbReference type="GO" id="GO:0043139">
    <property type="term" value="F:5'-3' DNA helicase activity"/>
    <property type="evidence" value="ECO:0007669"/>
    <property type="project" value="TreeGrafter"/>
</dbReference>
<dbReference type="InterPro" id="IPR041679">
    <property type="entry name" value="DNA2/NAM7-like_C"/>
</dbReference>
<dbReference type="Pfam" id="PF13086">
    <property type="entry name" value="AAA_11"/>
    <property type="match status" value="1"/>
</dbReference>
<evidence type="ECO:0000256" key="7">
    <source>
        <dbReference type="ARBA" id="ARBA00022801"/>
    </source>
</evidence>
<evidence type="ECO:0000313" key="13">
    <source>
        <dbReference type="Proteomes" id="UP000267821"/>
    </source>
</evidence>
<evidence type="ECO:0000256" key="3">
    <source>
        <dbReference type="ARBA" id="ARBA00007913"/>
    </source>
</evidence>
<dbReference type="InParanoid" id="A0A3N4LW92"/>
<keyword evidence="7 12" id="KW-0378">Hydrolase</keyword>
<dbReference type="GO" id="GO:0016787">
    <property type="term" value="F:hydrolase activity"/>
    <property type="evidence" value="ECO:0007669"/>
    <property type="project" value="UniProtKB-KW"/>
</dbReference>
<dbReference type="GO" id="GO:0005694">
    <property type="term" value="C:chromosome"/>
    <property type="evidence" value="ECO:0007669"/>
    <property type="project" value="UniProtKB-ARBA"/>
</dbReference>
<evidence type="ECO:0000256" key="10">
    <source>
        <dbReference type="ARBA" id="ARBA00023242"/>
    </source>
</evidence>
<dbReference type="OrthoDB" id="6513042at2759"/>
<dbReference type="InterPro" id="IPR027417">
    <property type="entry name" value="P-loop_NTPase"/>
</dbReference>
<keyword evidence="8" id="KW-0347">Helicase</keyword>
<dbReference type="AlphaFoldDB" id="A0A3N4LW92"/>
<organism evidence="12 13">
    <name type="scientific">Terfezia boudieri ATCC MYA-4762</name>
    <dbReference type="NCBI Taxonomy" id="1051890"/>
    <lineage>
        <taxon>Eukaryota</taxon>
        <taxon>Fungi</taxon>
        <taxon>Dikarya</taxon>
        <taxon>Ascomycota</taxon>
        <taxon>Pezizomycotina</taxon>
        <taxon>Pezizomycetes</taxon>
        <taxon>Pezizales</taxon>
        <taxon>Pezizaceae</taxon>
        <taxon>Terfezia</taxon>
    </lineage>
</organism>
<keyword evidence="9" id="KW-0067">ATP-binding</keyword>
<evidence type="ECO:0000313" key="12">
    <source>
        <dbReference type="EMBL" id="RPB27060.1"/>
    </source>
</evidence>
<dbReference type="Gene3D" id="2.40.30.270">
    <property type="match status" value="1"/>
</dbReference>
<dbReference type="CDD" id="cd18808">
    <property type="entry name" value="SF1_C_Upf1"/>
    <property type="match status" value="1"/>
</dbReference>
<comment type="similarity">
    <text evidence="3">Belongs to the DNA2/NAM7 helicase family.</text>
</comment>
<name>A0A3N4LW92_9PEZI</name>
<accession>A0A3N4LW92</accession>
<dbReference type="InterPro" id="IPR047187">
    <property type="entry name" value="SF1_C_Upf1"/>
</dbReference>
<evidence type="ECO:0000256" key="1">
    <source>
        <dbReference type="ARBA" id="ARBA00004123"/>
    </source>
</evidence>
<dbReference type="FunFam" id="3.40.50.300:FF:000326">
    <property type="entry name" value="P-loop containing nucleoside triphosphate hydrolase"/>
    <property type="match status" value="1"/>
</dbReference>
<keyword evidence="10" id="KW-0539">Nucleus</keyword>
<dbReference type="GO" id="GO:0003723">
    <property type="term" value="F:RNA binding"/>
    <property type="evidence" value="ECO:0007669"/>
    <property type="project" value="InterPro"/>
</dbReference>